<name>A0A1J5UBA8_9GAMM</name>
<evidence type="ECO:0000256" key="1">
    <source>
        <dbReference type="ARBA" id="ARBA00022676"/>
    </source>
</evidence>
<dbReference type="AlphaFoldDB" id="A0A1J5UBA8"/>
<dbReference type="InterPro" id="IPR002201">
    <property type="entry name" value="Glyco_trans_9"/>
</dbReference>
<dbReference type="PANTHER" id="PTHR30160:SF7">
    <property type="entry name" value="ADP-HEPTOSE--LPS HEPTOSYLTRANSFERASE 2"/>
    <property type="match status" value="1"/>
</dbReference>
<accession>A0A1J5UBA8</accession>
<dbReference type="EMBL" id="MIQH01000080">
    <property type="protein sequence ID" value="OIR25665.1"/>
    <property type="molecule type" value="Genomic_DNA"/>
</dbReference>
<dbReference type="EC" id="2.4.99.24" evidence="4"/>
<dbReference type="Gene3D" id="3.40.50.2000">
    <property type="entry name" value="Glycogen Phosphorylase B"/>
    <property type="match status" value="2"/>
</dbReference>
<keyword evidence="2 7" id="KW-0808">Transferase</keyword>
<comment type="caution">
    <text evidence="7">The sequence shown here is derived from an EMBL/GenBank/DDBJ whole genome shotgun (WGS) entry which is preliminary data.</text>
</comment>
<dbReference type="GO" id="GO:0009244">
    <property type="term" value="P:lipopolysaccharide core region biosynthetic process"/>
    <property type="evidence" value="ECO:0007669"/>
    <property type="project" value="TreeGrafter"/>
</dbReference>
<evidence type="ECO:0000256" key="3">
    <source>
        <dbReference type="ARBA" id="ARBA00043995"/>
    </source>
</evidence>
<dbReference type="GO" id="GO:0005829">
    <property type="term" value="C:cytosol"/>
    <property type="evidence" value="ECO:0007669"/>
    <property type="project" value="TreeGrafter"/>
</dbReference>
<dbReference type="NCBIfam" id="TIGR02195">
    <property type="entry name" value="heptsyl_trn_II"/>
    <property type="match status" value="1"/>
</dbReference>
<comment type="similarity">
    <text evidence="3">Belongs to the glycosyltransferase 9 family.</text>
</comment>
<evidence type="ECO:0000313" key="7">
    <source>
        <dbReference type="EMBL" id="OIR25665.1"/>
    </source>
</evidence>
<dbReference type="SUPFAM" id="SSF53756">
    <property type="entry name" value="UDP-Glycosyltransferase/glycogen phosphorylase"/>
    <property type="match status" value="1"/>
</dbReference>
<comment type="catalytic activity">
    <reaction evidence="5">
        <text>an L-alpha-D-Hep-(1-&gt;5)-[alpha-Kdo-(2-&gt;4)]-alpha-Kdo-(2-&gt;6)-lipid A + ADP-L-glycero-beta-D-manno-heptose = an L-alpha-D-Hep-(1-&gt;3)-L-alpha-D-Hep-(1-&gt;5)-[alpha-Kdo-(2-&gt;4)]-alpha-Kdo-(2-&gt;6)-lipid A + ADP + H(+)</text>
        <dbReference type="Rhea" id="RHEA:74071"/>
        <dbReference type="ChEBI" id="CHEBI:15378"/>
        <dbReference type="ChEBI" id="CHEBI:61506"/>
        <dbReference type="ChEBI" id="CHEBI:193068"/>
        <dbReference type="ChEBI" id="CHEBI:193069"/>
        <dbReference type="ChEBI" id="CHEBI:456216"/>
        <dbReference type="EC" id="2.4.99.24"/>
    </reaction>
</comment>
<evidence type="ECO:0000256" key="4">
    <source>
        <dbReference type="ARBA" id="ARBA00044042"/>
    </source>
</evidence>
<dbReference type="PANTHER" id="PTHR30160">
    <property type="entry name" value="TETRAACYLDISACCHARIDE 4'-KINASE-RELATED"/>
    <property type="match status" value="1"/>
</dbReference>
<evidence type="ECO:0000256" key="6">
    <source>
        <dbReference type="SAM" id="MobiDB-lite"/>
    </source>
</evidence>
<proteinExistence type="inferred from homology"/>
<organism evidence="7 8">
    <name type="scientific">Bathymodiolus thermophilus thioautotrophic gill symbiont</name>
    <dbReference type="NCBI Taxonomy" id="2360"/>
    <lineage>
        <taxon>Bacteria</taxon>
        <taxon>Pseudomonadati</taxon>
        <taxon>Pseudomonadota</taxon>
        <taxon>Gammaproteobacteria</taxon>
        <taxon>sulfur-oxidizing symbionts</taxon>
    </lineage>
</organism>
<evidence type="ECO:0000313" key="8">
    <source>
        <dbReference type="Proteomes" id="UP000182798"/>
    </source>
</evidence>
<dbReference type="InterPro" id="IPR051199">
    <property type="entry name" value="LPS_LOS_Heptosyltrfase"/>
</dbReference>
<dbReference type="CDD" id="cd03789">
    <property type="entry name" value="GT9_LPS_heptosyltransferase"/>
    <property type="match status" value="1"/>
</dbReference>
<keyword evidence="1" id="KW-0328">Glycosyltransferase</keyword>
<dbReference type="InterPro" id="IPR011910">
    <property type="entry name" value="RfaF"/>
</dbReference>
<reference evidence="8" key="1">
    <citation type="submission" date="2016-09" db="EMBL/GenBank/DDBJ databases">
        <title>Genome Sequence of Bathymodiolus thermophilus sulfur-oxidizing gill endosymbiont.</title>
        <authorList>
            <person name="Ponnudurai R."/>
            <person name="Kleiner M."/>
            <person name="Sayavedra L."/>
            <person name="Thuermer A."/>
            <person name="Felbeck H."/>
            <person name="Schlueter R."/>
            <person name="Schweder T."/>
            <person name="Markert S."/>
        </authorList>
    </citation>
    <scope>NUCLEOTIDE SEQUENCE [LARGE SCALE GENOMIC DNA]</scope>
    <source>
        <strain evidence="8">BAT/CrabSpa'14</strain>
    </source>
</reference>
<sequence length="314" mass="35736">MMRKLLIEIPTWLGDCIMSTPAIENIIKQQPDVQITIFGSKISTEIFKHHPQVKRIVVDTSREQKHRLYYLYKTAKQLGKFDCTLSFRRTITSKLFVLFTNATRKGNYKRYNKKPTHQVNRYNDFVNTILNTNNSPAKLVIHPNPTKPPKPNKKTLGINPGASYGSAKRWYPTEFAKVASALSNQYDIIIFGSNKETDIAQDIEKSLLKMGVTNYQNLAGKTNIAQLIEHISQLNLFITGDSGPMHVAAAFQIPTLAIFGPTKDNETAQWKNKKSTIIKKNLECQPCMQRTCPLGHHDCMKQIKAEQVLEEIVF</sequence>
<dbReference type="Pfam" id="PF01075">
    <property type="entry name" value="Glyco_transf_9"/>
    <property type="match status" value="1"/>
</dbReference>
<dbReference type="Proteomes" id="UP000182798">
    <property type="component" value="Unassembled WGS sequence"/>
</dbReference>
<dbReference type="OrthoDB" id="9797795at2"/>
<protein>
    <recommendedName>
        <fullName evidence="4">lipopolysaccharide heptosyltransferase II</fullName>
        <ecNumber evidence="4">2.4.99.24</ecNumber>
    </recommendedName>
</protein>
<evidence type="ECO:0000256" key="5">
    <source>
        <dbReference type="ARBA" id="ARBA00047503"/>
    </source>
</evidence>
<dbReference type="GO" id="GO:0008713">
    <property type="term" value="F:ADP-heptose-lipopolysaccharide heptosyltransferase activity"/>
    <property type="evidence" value="ECO:0007669"/>
    <property type="project" value="UniProtKB-EC"/>
</dbReference>
<evidence type="ECO:0000256" key="2">
    <source>
        <dbReference type="ARBA" id="ARBA00022679"/>
    </source>
</evidence>
<gene>
    <name evidence="7" type="ORF">BGC33_07415</name>
</gene>
<feature type="region of interest" description="Disordered" evidence="6">
    <location>
        <begin position="137"/>
        <end position="158"/>
    </location>
</feature>